<dbReference type="Gene3D" id="3.40.50.300">
    <property type="entry name" value="P-loop containing nucleotide triphosphate hydrolases"/>
    <property type="match status" value="1"/>
</dbReference>
<evidence type="ECO:0000256" key="4">
    <source>
        <dbReference type="ARBA" id="ARBA00023125"/>
    </source>
</evidence>
<keyword evidence="3" id="KW-0805">Transcription regulation</keyword>
<evidence type="ECO:0000256" key="6">
    <source>
        <dbReference type="PROSITE-ProRule" id="PRU00169"/>
    </source>
</evidence>
<dbReference type="InterPro" id="IPR027417">
    <property type="entry name" value="P-loop_NTPase"/>
</dbReference>
<organism evidence="9 10">
    <name type="scientific">Gemmata algarum</name>
    <dbReference type="NCBI Taxonomy" id="2975278"/>
    <lineage>
        <taxon>Bacteria</taxon>
        <taxon>Pseudomonadati</taxon>
        <taxon>Planctomycetota</taxon>
        <taxon>Planctomycetia</taxon>
        <taxon>Gemmatales</taxon>
        <taxon>Gemmataceae</taxon>
        <taxon>Gemmata</taxon>
    </lineage>
</organism>
<keyword evidence="5" id="KW-0804">Transcription</keyword>
<dbReference type="PANTHER" id="PTHR32071">
    <property type="entry name" value="TRANSCRIPTIONAL REGULATORY PROTEIN"/>
    <property type="match status" value="1"/>
</dbReference>
<keyword evidence="1" id="KW-0547">Nucleotide-binding</keyword>
<evidence type="ECO:0000313" key="10">
    <source>
        <dbReference type="Proteomes" id="UP001272242"/>
    </source>
</evidence>
<reference evidence="10" key="1">
    <citation type="journal article" date="2023" name="Mar. Drugs">
        <title>Gemmata algarum, a Novel Planctomycete Isolated from an Algal Mat, Displays Antimicrobial Activity.</title>
        <authorList>
            <person name="Kumar G."/>
            <person name="Kallscheuer N."/>
            <person name="Kashif M."/>
            <person name="Ahamad S."/>
            <person name="Jagadeeshwari U."/>
            <person name="Pannikurungottu S."/>
            <person name="Haufschild T."/>
            <person name="Kabuu M."/>
            <person name="Sasikala C."/>
            <person name="Jogler C."/>
            <person name="Ramana C."/>
        </authorList>
    </citation>
    <scope>NUCLEOTIDE SEQUENCE [LARGE SCALE GENOMIC DNA]</scope>
    <source>
        <strain evidence="10">JC673</strain>
    </source>
</reference>
<dbReference type="PROSITE" id="PS00676">
    <property type="entry name" value="SIGMA54_INTERACT_2"/>
    <property type="match status" value="1"/>
</dbReference>
<evidence type="ECO:0000259" key="7">
    <source>
        <dbReference type="PROSITE" id="PS50045"/>
    </source>
</evidence>
<dbReference type="PROSITE" id="PS50045">
    <property type="entry name" value="SIGMA54_INTERACT_4"/>
    <property type="match status" value="1"/>
</dbReference>
<name>A0ABU5F6F9_9BACT</name>
<dbReference type="Pfam" id="PF00158">
    <property type="entry name" value="Sigma54_activat"/>
    <property type="match status" value="1"/>
</dbReference>
<dbReference type="InterPro" id="IPR002197">
    <property type="entry name" value="HTH_Fis"/>
</dbReference>
<dbReference type="SMART" id="SM00382">
    <property type="entry name" value="AAA"/>
    <property type="match status" value="1"/>
</dbReference>
<comment type="caution">
    <text evidence="9">The sequence shown here is derived from an EMBL/GenBank/DDBJ whole genome shotgun (WGS) entry which is preliminary data.</text>
</comment>
<accession>A0ABU5F6F9</accession>
<sequence>MSRHAQTVLVADDDPATRSNLALLLRSEGYRVVEAADGDAAAAALADPAVAAALLDLRMPRRDGLAVLRAHADRLDEVPVVVVTAYGGSSAAIEAMKLGAYDYLTKPFDLDEVLFTVRRALTQRSLVAQVQALSADPLRDDPDPDDDELVGRSPAMVAVFKAVGLVAPADEPVLVLGESGTGKELVANAIHRNSHRAAGAFVKVNCAALSPTLLESELFGHEKGAFTGAVARRRGRFEQAHGGTLFLDEVGELGLDLQAKLLRVLQSGTFDRVGGEETLTADVRVVAATNRDLKARVGAGEFREDLYYRLDVVAVTLPPLRERRDDIPLLTDHIVKQLSRKHGWPGLALSPEAVAALTRRDWPGNVRELRNALARAAIHARGRVVRTEHLAGDHEAGAVTAPTPGADPLDLRAAVAETERRVIRQALEQADGNRTRAAKLLGISRRQLFEKTRAYGLDR</sequence>
<feature type="modified residue" description="4-aspartylphosphate" evidence="6">
    <location>
        <position position="56"/>
    </location>
</feature>
<evidence type="ECO:0000313" key="9">
    <source>
        <dbReference type="EMBL" id="MDY3563137.1"/>
    </source>
</evidence>
<dbReference type="CDD" id="cd00009">
    <property type="entry name" value="AAA"/>
    <property type="match status" value="1"/>
</dbReference>
<feature type="domain" description="Response regulatory" evidence="8">
    <location>
        <begin position="7"/>
        <end position="121"/>
    </location>
</feature>
<evidence type="ECO:0000256" key="1">
    <source>
        <dbReference type="ARBA" id="ARBA00022741"/>
    </source>
</evidence>
<dbReference type="Pfam" id="PF25601">
    <property type="entry name" value="AAA_lid_14"/>
    <property type="match status" value="1"/>
</dbReference>
<evidence type="ECO:0000256" key="5">
    <source>
        <dbReference type="ARBA" id="ARBA00023163"/>
    </source>
</evidence>
<feature type="domain" description="Sigma-54 factor interaction" evidence="7">
    <location>
        <begin position="149"/>
        <end position="378"/>
    </location>
</feature>
<gene>
    <name evidence="9" type="ORF">R5W23_004636</name>
</gene>
<dbReference type="InterPro" id="IPR009057">
    <property type="entry name" value="Homeodomain-like_sf"/>
</dbReference>
<dbReference type="EMBL" id="JAXBLV010000233">
    <property type="protein sequence ID" value="MDY3563137.1"/>
    <property type="molecule type" value="Genomic_DNA"/>
</dbReference>
<dbReference type="InterPro" id="IPR001789">
    <property type="entry name" value="Sig_transdc_resp-reg_receiver"/>
</dbReference>
<evidence type="ECO:0000256" key="3">
    <source>
        <dbReference type="ARBA" id="ARBA00023015"/>
    </source>
</evidence>
<dbReference type="InterPro" id="IPR002078">
    <property type="entry name" value="Sigma_54_int"/>
</dbReference>
<dbReference type="SMART" id="SM00448">
    <property type="entry name" value="REC"/>
    <property type="match status" value="1"/>
</dbReference>
<dbReference type="InterPro" id="IPR003593">
    <property type="entry name" value="AAA+_ATPase"/>
</dbReference>
<keyword evidence="10" id="KW-1185">Reference proteome</keyword>
<dbReference type="SUPFAM" id="SSF52172">
    <property type="entry name" value="CheY-like"/>
    <property type="match status" value="1"/>
</dbReference>
<dbReference type="Gene3D" id="3.40.50.2300">
    <property type="match status" value="1"/>
</dbReference>
<dbReference type="PROSITE" id="PS00675">
    <property type="entry name" value="SIGMA54_INTERACT_1"/>
    <property type="match status" value="1"/>
</dbReference>
<dbReference type="InterPro" id="IPR025944">
    <property type="entry name" value="Sigma_54_int_dom_CS"/>
</dbReference>
<dbReference type="RefSeq" id="WP_261188937.1">
    <property type="nucleotide sequence ID" value="NZ_JAXBLV010000233.1"/>
</dbReference>
<evidence type="ECO:0000259" key="8">
    <source>
        <dbReference type="PROSITE" id="PS50110"/>
    </source>
</evidence>
<dbReference type="Pfam" id="PF00072">
    <property type="entry name" value="Response_reg"/>
    <property type="match status" value="1"/>
</dbReference>
<dbReference type="PROSITE" id="PS50110">
    <property type="entry name" value="RESPONSE_REGULATORY"/>
    <property type="match status" value="1"/>
</dbReference>
<dbReference type="Gene3D" id="1.10.10.60">
    <property type="entry name" value="Homeodomain-like"/>
    <property type="match status" value="1"/>
</dbReference>
<dbReference type="Pfam" id="PF02954">
    <property type="entry name" value="HTH_8"/>
    <property type="match status" value="1"/>
</dbReference>
<evidence type="ECO:0000256" key="2">
    <source>
        <dbReference type="ARBA" id="ARBA00022840"/>
    </source>
</evidence>
<dbReference type="InterPro" id="IPR025943">
    <property type="entry name" value="Sigma_54_int_dom_ATP-bd_2"/>
</dbReference>
<dbReference type="Proteomes" id="UP001272242">
    <property type="component" value="Unassembled WGS sequence"/>
</dbReference>
<dbReference type="SUPFAM" id="SSF46689">
    <property type="entry name" value="Homeodomain-like"/>
    <property type="match status" value="1"/>
</dbReference>
<keyword evidence="2" id="KW-0067">ATP-binding</keyword>
<dbReference type="InterPro" id="IPR058031">
    <property type="entry name" value="AAA_lid_NorR"/>
</dbReference>
<dbReference type="PANTHER" id="PTHR32071:SF122">
    <property type="entry name" value="SIGMA FACTOR"/>
    <property type="match status" value="1"/>
</dbReference>
<dbReference type="Gene3D" id="1.10.8.60">
    <property type="match status" value="1"/>
</dbReference>
<dbReference type="SUPFAM" id="SSF52540">
    <property type="entry name" value="P-loop containing nucleoside triphosphate hydrolases"/>
    <property type="match status" value="1"/>
</dbReference>
<dbReference type="PRINTS" id="PR01590">
    <property type="entry name" value="HTHFIS"/>
</dbReference>
<proteinExistence type="predicted"/>
<keyword evidence="6" id="KW-0597">Phosphoprotein</keyword>
<keyword evidence="4" id="KW-0238">DNA-binding</keyword>
<dbReference type="PROSITE" id="PS00688">
    <property type="entry name" value="SIGMA54_INTERACT_3"/>
    <property type="match status" value="1"/>
</dbReference>
<protein>
    <submittedName>
        <fullName evidence="9">Sigma-54 dependent transcriptional regulator</fullName>
    </submittedName>
</protein>
<dbReference type="InterPro" id="IPR025662">
    <property type="entry name" value="Sigma_54_int_dom_ATP-bd_1"/>
</dbReference>
<dbReference type="InterPro" id="IPR011006">
    <property type="entry name" value="CheY-like_superfamily"/>
</dbReference>